<dbReference type="Proteomes" id="UP001501757">
    <property type="component" value="Unassembled WGS sequence"/>
</dbReference>
<sequence length="179" mass="20075">MKRWLLSLAVATTLLGCQPNMQDLQEFVVQVKQTTQVNIEPYPTFSKTPPFQYQVADIRSPFQRLSGITPETLQTAKANCLQPDFARAKQQLEHYGTDALSIKGFFTREQHTWALFQANDGSLHKARAGDRLGLFFGRIISIREGQVTITEMLPDGTGCWQEKQATLTVSEAAGEQKNV</sequence>
<dbReference type="EMBL" id="BAAAEI010000031">
    <property type="protein sequence ID" value="GAA0375626.1"/>
    <property type="molecule type" value="Genomic_DNA"/>
</dbReference>
<name>A0ABP3HP17_9ALTE</name>
<organism evidence="1 2">
    <name type="scientific">Bowmanella denitrificans</name>
    <dbReference type="NCBI Taxonomy" id="366582"/>
    <lineage>
        <taxon>Bacteria</taxon>
        <taxon>Pseudomonadati</taxon>
        <taxon>Pseudomonadota</taxon>
        <taxon>Gammaproteobacteria</taxon>
        <taxon>Alteromonadales</taxon>
        <taxon>Alteromonadaceae</taxon>
        <taxon>Bowmanella</taxon>
    </lineage>
</organism>
<dbReference type="PROSITE" id="PS51257">
    <property type="entry name" value="PROKAR_LIPOPROTEIN"/>
    <property type="match status" value="1"/>
</dbReference>
<proteinExistence type="predicted"/>
<protein>
    <submittedName>
        <fullName evidence="1">Pilus assembly protein PilP</fullName>
    </submittedName>
</protein>
<reference evidence="2" key="1">
    <citation type="journal article" date="2019" name="Int. J. Syst. Evol. Microbiol.">
        <title>The Global Catalogue of Microorganisms (GCM) 10K type strain sequencing project: providing services to taxonomists for standard genome sequencing and annotation.</title>
        <authorList>
            <consortium name="The Broad Institute Genomics Platform"/>
            <consortium name="The Broad Institute Genome Sequencing Center for Infectious Disease"/>
            <person name="Wu L."/>
            <person name="Ma J."/>
        </authorList>
    </citation>
    <scope>NUCLEOTIDE SEQUENCE [LARGE SCALE GENOMIC DNA]</scope>
    <source>
        <strain evidence="2">JCM 13378</strain>
    </source>
</reference>
<dbReference type="InterPro" id="IPR007446">
    <property type="entry name" value="PilP"/>
</dbReference>
<evidence type="ECO:0000313" key="2">
    <source>
        <dbReference type="Proteomes" id="UP001501757"/>
    </source>
</evidence>
<dbReference type="Gene3D" id="2.30.30.830">
    <property type="match status" value="1"/>
</dbReference>
<gene>
    <name evidence="1" type="ORF">GCM10009092_44810</name>
</gene>
<keyword evidence="2" id="KW-1185">Reference proteome</keyword>
<dbReference type="Pfam" id="PF04351">
    <property type="entry name" value="PilP"/>
    <property type="match status" value="1"/>
</dbReference>
<dbReference type="PIRSF" id="PIRSF016481">
    <property type="entry name" value="Pilus_assembly_PilP"/>
    <property type="match status" value="1"/>
</dbReference>
<comment type="caution">
    <text evidence="1">The sequence shown here is derived from an EMBL/GenBank/DDBJ whole genome shotgun (WGS) entry which is preliminary data.</text>
</comment>
<dbReference type="RefSeq" id="WP_343847602.1">
    <property type="nucleotide sequence ID" value="NZ_BAAAEI010000031.1"/>
</dbReference>
<evidence type="ECO:0000313" key="1">
    <source>
        <dbReference type="EMBL" id="GAA0375626.1"/>
    </source>
</evidence>
<accession>A0ABP3HP17</accession>